<name>A0A0B3SXI8_9RHOB</name>
<evidence type="ECO:0000259" key="3">
    <source>
        <dbReference type="PROSITE" id="PS51186"/>
    </source>
</evidence>
<accession>A0A0B3SXI8</accession>
<keyword evidence="2" id="KW-0012">Acyltransferase</keyword>
<dbReference type="RefSeq" id="WP_043136168.1">
    <property type="nucleotide sequence ID" value="NZ_JSUQ01000001.1"/>
</dbReference>
<evidence type="ECO:0000313" key="5">
    <source>
        <dbReference type="Proteomes" id="UP000030960"/>
    </source>
</evidence>
<sequence length="283" mass="29944">MIRKATPADIGPMAAFLDAHVETSMFLLGNLEAHGTEDTTHPHGTAFFLRETGDGITGVFGCANGGFLMCQLPGLTATEAQTYAHLLKGYTLQGMTGEAEQVQVILDALPVPPEAWRLNRIEPLYRMDIGGLTPGSDIRPPAEADVPWLSDWFAQYMTETQTAPPGDLHAAATRRAELAVGAPRIRIMDRDGSPVAMAAINAKAGQAVQVGGVFVPPDRRGQGFGGQVVQALLAEMAGQGATTAILFAASLEAAKTYESIGFARVGGYRIAMLDKAILLGDPR</sequence>
<dbReference type="InterPro" id="IPR050832">
    <property type="entry name" value="Bact_Acetyltransf"/>
</dbReference>
<keyword evidence="1 4" id="KW-0808">Transferase</keyword>
<dbReference type="Pfam" id="PF00583">
    <property type="entry name" value="Acetyltransf_1"/>
    <property type="match status" value="1"/>
</dbReference>
<dbReference type="Proteomes" id="UP000030960">
    <property type="component" value="Unassembled WGS sequence"/>
</dbReference>
<dbReference type="InterPro" id="IPR016181">
    <property type="entry name" value="Acyl_CoA_acyltransferase"/>
</dbReference>
<evidence type="ECO:0000313" key="4">
    <source>
        <dbReference type="EMBL" id="KHQ55134.1"/>
    </source>
</evidence>
<dbReference type="EMBL" id="JSUQ01000001">
    <property type="protein sequence ID" value="KHQ55134.1"/>
    <property type="molecule type" value="Genomic_DNA"/>
</dbReference>
<dbReference type="InterPro" id="IPR000182">
    <property type="entry name" value="GNAT_dom"/>
</dbReference>
<dbReference type="STRING" id="561184.SAMN05216376_103174"/>
<dbReference type="Gene3D" id="3.40.630.30">
    <property type="match status" value="1"/>
</dbReference>
<dbReference type="OrthoDB" id="7365268at2"/>
<dbReference type="PANTHER" id="PTHR43877">
    <property type="entry name" value="AMINOALKYLPHOSPHONATE N-ACETYLTRANSFERASE-RELATED-RELATED"/>
    <property type="match status" value="1"/>
</dbReference>
<organism evidence="4 5">
    <name type="scientific">Mameliella alba</name>
    <dbReference type="NCBI Taxonomy" id="561184"/>
    <lineage>
        <taxon>Bacteria</taxon>
        <taxon>Pseudomonadati</taxon>
        <taxon>Pseudomonadota</taxon>
        <taxon>Alphaproteobacteria</taxon>
        <taxon>Rhodobacterales</taxon>
        <taxon>Roseobacteraceae</taxon>
        <taxon>Mameliella</taxon>
    </lineage>
</organism>
<dbReference type="SUPFAM" id="SSF55729">
    <property type="entry name" value="Acyl-CoA N-acyltransferases (Nat)"/>
    <property type="match status" value="1"/>
</dbReference>
<dbReference type="PROSITE" id="PS51186">
    <property type="entry name" value="GNAT"/>
    <property type="match status" value="1"/>
</dbReference>
<dbReference type="GO" id="GO:0016747">
    <property type="term" value="F:acyltransferase activity, transferring groups other than amino-acyl groups"/>
    <property type="evidence" value="ECO:0007669"/>
    <property type="project" value="InterPro"/>
</dbReference>
<proteinExistence type="predicted"/>
<dbReference type="CDD" id="cd04301">
    <property type="entry name" value="NAT_SF"/>
    <property type="match status" value="1"/>
</dbReference>
<protein>
    <submittedName>
        <fullName evidence="4">Acetyltransferase</fullName>
    </submittedName>
</protein>
<evidence type="ECO:0000256" key="1">
    <source>
        <dbReference type="ARBA" id="ARBA00022679"/>
    </source>
</evidence>
<evidence type="ECO:0000256" key="2">
    <source>
        <dbReference type="ARBA" id="ARBA00023315"/>
    </source>
</evidence>
<feature type="domain" description="N-acetyltransferase" evidence="3">
    <location>
        <begin position="136"/>
        <end position="283"/>
    </location>
</feature>
<dbReference type="AlphaFoldDB" id="A0A0B3SXI8"/>
<keyword evidence="5" id="KW-1185">Reference proteome</keyword>
<gene>
    <name evidence="4" type="ORF">OA50_00170</name>
</gene>
<reference evidence="4 5" key="1">
    <citation type="submission" date="2014-10" db="EMBL/GenBank/DDBJ databases">
        <title>Genome sequence of Ponticoccus sp. strain UMTAT08 isolated from clonal culture of toxic dinoflagellate Alexandrium tamiyavanichii.</title>
        <authorList>
            <person name="Gan H.Y."/>
            <person name="Muhd D.-D."/>
            <person name="Mohd Noor M.E."/>
            <person name="Yeong Y.S."/>
            <person name="Usup G."/>
        </authorList>
    </citation>
    <scope>NUCLEOTIDE SEQUENCE [LARGE SCALE GENOMIC DNA]</scope>
    <source>
        <strain evidence="4 5">UMTAT08</strain>
    </source>
</reference>
<comment type="caution">
    <text evidence="4">The sequence shown here is derived from an EMBL/GenBank/DDBJ whole genome shotgun (WGS) entry which is preliminary data.</text>
</comment>